<dbReference type="Gene3D" id="3.40.50.300">
    <property type="entry name" value="P-loop containing nucleotide triphosphate hydrolases"/>
    <property type="match status" value="1"/>
</dbReference>
<name>A0AAW6FQQ0_9FIRM</name>
<dbReference type="SUPFAM" id="SSF52540">
    <property type="entry name" value="P-loop containing nucleoside triphosphate hydrolases"/>
    <property type="match status" value="1"/>
</dbReference>
<feature type="domain" description="Schlafen group 3-like DNA/RNA helicase" evidence="1">
    <location>
        <begin position="261"/>
        <end position="604"/>
    </location>
</feature>
<proteinExistence type="predicted"/>
<organism evidence="2 3">
    <name type="scientific">Faecalitalea cylindroides</name>
    <dbReference type="NCBI Taxonomy" id="39483"/>
    <lineage>
        <taxon>Bacteria</taxon>
        <taxon>Bacillati</taxon>
        <taxon>Bacillota</taxon>
        <taxon>Erysipelotrichia</taxon>
        <taxon>Erysipelotrichales</taxon>
        <taxon>Erysipelotrichaceae</taxon>
        <taxon>Faecalitalea</taxon>
    </lineage>
</organism>
<dbReference type="Proteomes" id="UP001220658">
    <property type="component" value="Unassembled WGS sequence"/>
</dbReference>
<evidence type="ECO:0000313" key="2">
    <source>
        <dbReference type="EMBL" id="MDC0827790.1"/>
    </source>
</evidence>
<dbReference type="InterPro" id="IPR027417">
    <property type="entry name" value="P-loop_NTPase"/>
</dbReference>
<accession>A0AAW6FQQ0</accession>
<dbReference type="Pfam" id="PF09848">
    <property type="entry name" value="SLFN-g3_helicase"/>
    <property type="match status" value="1"/>
</dbReference>
<dbReference type="RefSeq" id="WP_195190951.1">
    <property type="nucleotide sequence ID" value="NZ_JADMUL010000007.1"/>
</dbReference>
<comment type="caution">
    <text evidence="2">The sequence shown here is derived from an EMBL/GenBank/DDBJ whole genome shotgun (WGS) entry which is preliminary data.</text>
</comment>
<evidence type="ECO:0000259" key="1">
    <source>
        <dbReference type="Pfam" id="PF09848"/>
    </source>
</evidence>
<dbReference type="EMBL" id="JAQNCK010000007">
    <property type="protein sequence ID" value="MDC0827790.1"/>
    <property type="molecule type" value="Genomic_DNA"/>
</dbReference>
<dbReference type="AlphaFoldDB" id="A0AAW6FQQ0"/>
<sequence length="618" mass="72031">MIVYQEAKKQFLHDVRLDLIEDKIEQKVRERLHKKTAPNEFMSWMNSMQYMYKVMEDKSIPDESMIAIEYRIPNSNKRVDFIVSGEDQMGRESAVVIELKQWQKMEKVESKEAIVKTNLHGRNVETIHPSYQAWSYVSMIEDYNEDVRRYKINLKPCAYLHNYRLKENDDLVDECYEYYIDKAPVFTRGDTDRLSKFISKYIKKGNPEVLYHIDHGRIIPSKSLQDSLSSMLRGNQEFTLIDDQKVVFERALEIVKKEEKKKVYIVHGGPGTGKTVLAINMLVAILNMDQNVMYVTKNSAPREVYRKKLTDGKYRKAYIDNLFKGSGSFTEAISDDFDCLIVDEAHRLNEKSGMFQNLGENQVKEIINAAKTSIFFVDDFQMVTTKDIGSTNEIKKWCRYFDAEVYEDTLLSQFRCNGSDSYLSWIDNVLEINLEATDDFDFDYDIRICDSPEEVRELILEKNKINNKSRMVAGYCWNWIKEGKNNSDIHDIQIGDFGMSWNLGSSSTWAIDPESVNEIGCIHTCQGLEFDYVGVIIGEDLRYDDGIITDFTKRARTDQSLKGLKGLYKKNKEEALKIADRIIKNTYRTLLTRGQKGCYIYCVDKDLQEYLKKRLKKS</sequence>
<gene>
    <name evidence="2" type="ORF">POG00_03595</name>
</gene>
<protein>
    <submittedName>
        <fullName evidence="2">DUF2075 domain-containing protein</fullName>
    </submittedName>
</protein>
<dbReference type="InterPro" id="IPR018647">
    <property type="entry name" value="SLFN_3-like_DNA/RNA_helicase"/>
</dbReference>
<reference evidence="2" key="1">
    <citation type="submission" date="2023-01" db="EMBL/GenBank/DDBJ databases">
        <title>Human gut microbiome strain richness.</title>
        <authorList>
            <person name="Chen-Liaw A."/>
        </authorList>
    </citation>
    <scope>NUCLEOTIDE SEQUENCE</scope>
    <source>
        <strain evidence="2">D55st1_G4_D55t1_190419</strain>
    </source>
</reference>
<evidence type="ECO:0000313" key="3">
    <source>
        <dbReference type="Proteomes" id="UP001220658"/>
    </source>
</evidence>